<organism evidence="1 2">
    <name type="scientific">Zymobacter palmae</name>
    <dbReference type="NCBI Taxonomy" id="33074"/>
    <lineage>
        <taxon>Bacteria</taxon>
        <taxon>Pseudomonadati</taxon>
        <taxon>Pseudomonadota</taxon>
        <taxon>Gammaproteobacteria</taxon>
        <taxon>Oceanospirillales</taxon>
        <taxon>Halomonadaceae</taxon>
        <taxon>Zymobacter group</taxon>
        <taxon>Zymobacter</taxon>
    </lineage>
</organism>
<keyword evidence="2" id="KW-1185">Reference proteome</keyword>
<dbReference type="AlphaFoldDB" id="A0A348HEK8"/>
<dbReference type="EMBL" id="AP018933">
    <property type="protein sequence ID" value="BBG30060.1"/>
    <property type="molecule type" value="Genomic_DNA"/>
</dbReference>
<sequence length="337" mass="38161">MTPRHRPDHNNVRVCRSNTLPTDGRPLFSAINHVTNTQRAIDPRGSAFCASNPRIAPQLSAGEPVQYRRCSTILCQLLSSGLLDALLQRCHQGIPSFRNAHDRGQLVNFLIERVDGERCLARTINGTGSDLLLAVSGRQISGHPRLRKLFTPSSAPLRTDIGNELGRDKVGLLCQHCLEGRMTASQYGNMRRLFTQRFWNRIQPDTTGRQALGLSERQHDLGTVLTERDDAQGRPAKAQRLPTVIERYRRIGKRCRCYGQHTACQQHTRKRQAEKRAMSHRKISKEQTEQCPAAIVMANGAPIITIVTMITDLDCFRWHHHMPWCAPPLIWMICEVM</sequence>
<protein>
    <submittedName>
        <fullName evidence="1">ATPase</fullName>
    </submittedName>
</protein>
<accession>A0A348HEK8</accession>
<proteinExistence type="predicted"/>
<gene>
    <name evidence="1" type="ORF">ZBT109_1300</name>
</gene>
<reference evidence="1 2" key="1">
    <citation type="submission" date="2018-09" db="EMBL/GenBank/DDBJ databases">
        <title>Zymobacter palmae IAM14233 (=T109) whole genome analysis.</title>
        <authorList>
            <person name="Yanase H."/>
        </authorList>
    </citation>
    <scope>NUCLEOTIDE SEQUENCE [LARGE SCALE GENOMIC DNA]</scope>
    <source>
        <strain evidence="1 2">IAM14233</strain>
    </source>
</reference>
<dbReference type="Proteomes" id="UP000267342">
    <property type="component" value="Chromosome"/>
</dbReference>
<evidence type="ECO:0000313" key="1">
    <source>
        <dbReference type="EMBL" id="BBG30060.1"/>
    </source>
</evidence>
<name>A0A348HEK8_9GAMM</name>
<evidence type="ECO:0000313" key="2">
    <source>
        <dbReference type="Proteomes" id="UP000267342"/>
    </source>
</evidence>
<dbReference type="KEGG" id="zpl:ZBT109_1300"/>